<organism evidence="2 3">
    <name type="scientific">Phycomyces blakesleeanus</name>
    <dbReference type="NCBI Taxonomy" id="4837"/>
    <lineage>
        <taxon>Eukaryota</taxon>
        <taxon>Fungi</taxon>
        <taxon>Fungi incertae sedis</taxon>
        <taxon>Mucoromycota</taxon>
        <taxon>Mucoromycotina</taxon>
        <taxon>Mucoromycetes</taxon>
        <taxon>Mucorales</taxon>
        <taxon>Phycomycetaceae</taxon>
        <taxon>Phycomyces</taxon>
    </lineage>
</organism>
<dbReference type="Proteomes" id="UP001448207">
    <property type="component" value="Unassembled WGS sequence"/>
</dbReference>
<dbReference type="InterPro" id="IPR050600">
    <property type="entry name" value="SETD3_SETD6_MTase"/>
</dbReference>
<dbReference type="PANTHER" id="PTHR13271:SF137">
    <property type="entry name" value="SET DOMAIN-CONTAINING PROTEIN"/>
    <property type="match status" value="1"/>
</dbReference>
<dbReference type="Gene3D" id="3.90.1410.10">
    <property type="entry name" value="set domain protein methyltransferase, domain 1"/>
    <property type="match status" value="1"/>
</dbReference>
<proteinExistence type="predicted"/>
<gene>
    <name evidence="2" type="ORF">J3Q64DRAFT_1853861</name>
</gene>
<dbReference type="CDD" id="cd10527">
    <property type="entry name" value="SET_LSMT"/>
    <property type="match status" value="1"/>
</dbReference>
<accession>A0ABR3AHS6</accession>
<evidence type="ECO:0008006" key="4">
    <source>
        <dbReference type="Google" id="ProtNLM"/>
    </source>
</evidence>
<evidence type="ECO:0000313" key="3">
    <source>
        <dbReference type="Proteomes" id="UP001448207"/>
    </source>
</evidence>
<keyword evidence="3" id="KW-1185">Reference proteome</keyword>
<dbReference type="InterPro" id="IPR046341">
    <property type="entry name" value="SET_dom_sf"/>
</dbReference>
<feature type="compositionally biased region" description="Low complexity" evidence="1">
    <location>
        <begin position="223"/>
        <end position="241"/>
    </location>
</feature>
<evidence type="ECO:0000256" key="1">
    <source>
        <dbReference type="SAM" id="MobiDB-lite"/>
    </source>
</evidence>
<sequence>MDVFIDWAKQQGIESPDVAVQKTAWAGNGLVITKPHDNDHLSALVHIPYTLLITAPQILSRSDSPIFRDTVRQLFSDLTTDPNLTDDSPIRPENERLCLRLFLVFEKYVASTSLWKPYIDILPTLESLRQTHVLLMDEDQVLQGTQLANSVYSKRLSLEQELNRLQKLASQKNDKMGWLADISLDWWLWADVVFWSRVVSLGSSEEQDSTKLEPVANINDHTNSNNNNNNNNNKNKNKNNSRFNNGDLALIPFFDFANHASTPNIRWQLGVDGLDLVRFENGPSVLVPGQELFLSYGEKSNQELLFLHGFCLDDNPVPSQVKLPIMPFLDLSEIQNQEGHQKAPLDYQKVVWLRSKAIRPVLTFQKPLSDLYRNDVHKLFSKTWLGRDSLAIMYLVVCDEDDSIEFDAPRNDLLSMDGLSLESNKDQSAIRTAHLNDHVLNTLEDILEAVAQHPRLEVIQLRVVMLLLDAVTYHLDSIRSGANIKTKENLVSVHVEKYRAEEEACLKNAVEQLIELRDQLMVHPVVVAYLSQ</sequence>
<feature type="region of interest" description="Disordered" evidence="1">
    <location>
        <begin position="210"/>
        <end position="241"/>
    </location>
</feature>
<name>A0ABR3AHS6_PHYBL</name>
<dbReference type="EMBL" id="JBCLYO010000049">
    <property type="protein sequence ID" value="KAL0073939.1"/>
    <property type="molecule type" value="Genomic_DNA"/>
</dbReference>
<evidence type="ECO:0000313" key="2">
    <source>
        <dbReference type="EMBL" id="KAL0073939.1"/>
    </source>
</evidence>
<reference evidence="2 3" key="1">
    <citation type="submission" date="2024-04" db="EMBL/GenBank/DDBJ databases">
        <title>Symmetric and asymmetric DNA N6-adenine methylation regulates different biological responses in Mucorales.</title>
        <authorList>
            <consortium name="Lawrence Berkeley National Laboratory"/>
            <person name="Lax C."/>
            <person name="Mondo S.J."/>
            <person name="Osorio-Concepcion M."/>
            <person name="Muszewska A."/>
            <person name="Corrochano-Luque M."/>
            <person name="Gutierrez G."/>
            <person name="Riley R."/>
            <person name="Lipzen A."/>
            <person name="Guo J."/>
            <person name="Hundley H."/>
            <person name="Amirebrahimi M."/>
            <person name="Ng V."/>
            <person name="Lorenzo-Gutierrez D."/>
            <person name="Binder U."/>
            <person name="Yang J."/>
            <person name="Song Y."/>
            <person name="Canovas D."/>
            <person name="Navarro E."/>
            <person name="Freitag M."/>
            <person name="Gabaldon T."/>
            <person name="Grigoriev I.V."/>
            <person name="Corrochano L.M."/>
            <person name="Nicolas F.E."/>
            <person name="Garre V."/>
        </authorList>
    </citation>
    <scope>NUCLEOTIDE SEQUENCE [LARGE SCALE GENOMIC DNA]</scope>
    <source>
        <strain evidence="2 3">L51</strain>
    </source>
</reference>
<dbReference type="SUPFAM" id="SSF82199">
    <property type="entry name" value="SET domain"/>
    <property type="match status" value="1"/>
</dbReference>
<dbReference type="PANTHER" id="PTHR13271">
    <property type="entry name" value="UNCHARACTERIZED PUTATIVE METHYLTRANSFERASE"/>
    <property type="match status" value="1"/>
</dbReference>
<comment type="caution">
    <text evidence="2">The sequence shown here is derived from an EMBL/GenBank/DDBJ whole genome shotgun (WGS) entry which is preliminary data.</text>
</comment>
<protein>
    <recommendedName>
        <fullName evidence="4">SET domain-containing protein</fullName>
    </recommendedName>
</protein>